<name>A0A2P6NWJ7_9EUKA</name>
<evidence type="ECO:0000313" key="4">
    <source>
        <dbReference type="Proteomes" id="UP000241769"/>
    </source>
</evidence>
<dbReference type="EMBL" id="MDYQ01000011">
    <property type="protein sequence ID" value="PRP88335.1"/>
    <property type="molecule type" value="Genomic_DNA"/>
</dbReference>
<dbReference type="AlphaFoldDB" id="A0A2P6NWJ7"/>
<accession>A0A2P6NWJ7</accession>
<feature type="transmembrane region" description="Helical" evidence="2">
    <location>
        <begin position="110"/>
        <end position="128"/>
    </location>
</feature>
<feature type="compositionally biased region" description="Polar residues" evidence="1">
    <location>
        <begin position="42"/>
        <end position="57"/>
    </location>
</feature>
<dbReference type="Proteomes" id="UP000241769">
    <property type="component" value="Unassembled WGS sequence"/>
</dbReference>
<organism evidence="3 4">
    <name type="scientific">Planoprotostelium fungivorum</name>
    <dbReference type="NCBI Taxonomy" id="1890364"/>
    <lineage>
        <taxon>Eukaryota</taxon>
        <taxon>Amoebozoa</taxon>
        <taxon>Evosea</taxon>
        <taxon>Variosea</taxon>
        <taxon>Cavosteliida</taxon>
        <taxon>Cavosteliaceae</taxon>
        <taxon>Planoprotostelium</taxon>
    </lineage>
</organism>
<feature type="transmembrane region" description="Helical" evidence="2">
    <location>
        <begin position="134"/>
        <end position="155"/>
    </location>
</feature>
<reference evidence="3 4" key="1">
    <citation type="journal article" date="2018" name="Genome Biol. Evol.">
        <title>Multiple Roots of Fruiting Body Formation in Amoebozoa.</title>
        <authorList>
            <person name="Hillmann F."/>
            <person name="Forbes G."/>
            <person name="Novohradska S."/>
            <person name="Ferling I."/>
            <person name="Riege K."/>
            <person name="Groth M."/>
            <person name="Westermann M."/>
            <person name="Marz M."/>
            <person name="Spaller T."/>
            <person name="Winckler T."/>
            <person name="Schaap P."/>
            <person name="Glockner G."/>
        </authorList>
    </citation>
    <scope>NUCLEOTIDE SEQUENCE [LARGE SCALE GENOMIC DNA]</scope>
    <source>
        <strain evidence="3 4">Jena</strain>
    </source>
</reference>
<comment type="caution">
    <text evidence="3">The sequence shown here is derived from an EMBL/GenBank/DDBJ whole genome shotgun (WGS) entry which is preliminary data.</text>
</comment>
<proteinExistence type="predicted"/>
<feature type="region of interest" description="Disordered" evidence="1">
    <location>
        <begin position="42"/>
        <end position="63"/>
    </location>
</feature>
<evidence type="ECO:0000256" key="1">
    <source>
        <dbReference type="SAM" id="MobiDB-lite"/>
    </source>
</evidence>
<keyword evidence="4" id="KW-1185">Reference proteome</keyword>
<gene>
    <name evidence="3" type="ORF">PROFUN_03249</name>
</gene>
<evidence type="ECO:0000313" key="3">
    <source>
        <dbReference type="EMBL" id="PRP88335.1"/>
    </source>
</evidence>
<keyword evidence="2" id="KW-0812">Transmembrane</keyword>
<protein>
    <submittedName>
        <fullName evidence="3">Uncharacterized protein</fullName>
    </submittedName>
</protein>
<keyword evidence="2" id="KW-0472">Membrane</keyword>
<keyword evidence="2" id="KW-1133">Transmembrane helix</keyword>
<dbReference type="InParanoid" id="A0A2P6NWJ7"/>
<sequence>MGSISPPLATLHIQSAVEDVRRRLTYRAATLSRNSRKTFLNTPSITVSSEPSTNGDTGNPRIPGFPGTATGISAFSLPSPLSFTHSTTNQIFNKQKLNTNINMATTQNQFAHLVALFFTPLFFAWSITKTVTRFWVELNLRVFAYALGVVCYFLGLPPREILDSFSARVEYVAKRVAEVFHRYNDRLQAASSNGKKSN</sequence>
<evidence type="ECO:0000256" key="2">
    <source>
        <dbReference type="SAM" id="Phobius"/>
    </source>
</evidence>